<sequence length="489" mass="53440">MIDDIARLPTADLAADVCVVGAGPAGITLALELARRRPDWRVLLLEGGGRSTPDERELELYRAEVGPQRYAIEASRRRMLGGTSGHWGGWCKPFDATDFEVPSAWSTPGWPFGPETIAPYLDAAHRWLEIPATDYDVAALSQRHPGACLALPDDAAVAQRLFRFSPPTRFGTRYEDDLHRQSNLTCLLHANLVALRREGDRIVSATVKPLDGATRTVRATQFVLALGGLETTRHLLNLRGAGSDDGVGLHSPHLGRGFADHYGVRPGLLLAPAGLRYGRFGDDGVPVMPVLAPHADRIRDGSFQNVCMMLDPQPKPEPLLARYGGQRALGFSPGEYWHYAVQAIVEPRPHEDSRVTLVDERCALGLRRLRLDWHLHESDIASALAFFDETGRTLARLGLGRSRRTVQDSPALRAGVLGANHHLGTVRFARDERDGVADPHGRIFDLSNLHVASSALFPRHGYSNPTLTLVALSVRMAERLAGQTAGETA</sequence>
<dbReference type="PANTHER" id="PTHR42784">
    <property type="entry name" value="PYRANOSE 2-OXIDASE"/>
    <property type="match status" value="1"/>
</dbReference>
<dbReference type="Pfam" id="PF05199">
    <property type="entry name" value="GMC_oxred_C"/>
    <property type="match status" value="1"/>
</dbReference>
<comment type="caution">
    <text evidence="7">The sequence shown here is derived from an EMBL/GenBank/DDBJ whole genome shotgun (WGS) entry which is preliminary data.</text>
</comment>
<dbReference type="Proteomes" id="UP000521199">
    <property type="component" value="Unassembled WGS sequence"/>
</dbReference>
<proteinExistence type="inferred from homology"/>
<evidence type="ECO:0000256" key="2">
    <source>
        <dbReference type="ARBA" id="ARBA00010790"/>
    </source>
</evidence>
<dbReference type="InterPro" id="IPR051473">
    <property type="entry name" value="P2Ox-like"/>
</dbReference>
<dbReference type="RefSeq" id="WP_183960932.1">
    <property type="nucleotide sequence ID" value="NZ_JACHHP010000003.1"/>
</dbReference>
<dbReference type="Gene3D" id="3.50.50.60">
    <property type="entry name" value="FAD/NAD(P)-binding domain"/>
    <property type="match status" value="2"/>
</dbReference>
<dbReference type="SUPFAM" id="SSF51905">
    <property type="entry name" value="FAD/NAD(P)-binding domain"/>
    <property type="match status" value="1"/>
</dbReference>
<protein>
    <submittedName>
        <fullName evidence="7">Choline dehydrogenase-like flavoprotein</fullName>
    </submittedName>
</protein>
<name>A0A7W8G275_9GAMM</name>
<gene>
    <name evidence="7" type="ORF">HNQ52_001942</name>
</gene>
<keyword evidence="8" id="KW-1185">Reference proteome</keyword>
<dbReference type="InterPro" id="IPR036188">
    <property type="entry name" value="FAD/NAD-bd_sf"/>
</dbReference>
<evidence type="ECO:0000256" key="1">
    <source>
        <dbReference type="ARBA" id="ARBA00001974"/>
    </source>
</evidence>
<accession>A0A7W8G275</accession>
<dbReference type="Pfam" id="PF05834">
    <property type="entry name" value="Lycopene_cycl"/>
    <property type="match status" value="1"/>
</dbReference>
<evidence type="ECO:0000256" key="4">
    <source>
        <dbReference type="ARBA" id="ARBA00022827"/>
    </source>
</evidence>
<keyword evidence="5" id="KW-0560">Oxidoreductase</keyword>
<evidence type="ECO:0000313" key="7">
    <source>
        <dbReference type="EMBL" id="MBB5208400.1"/>
    </source>
</evidence>
<dbReference type="AlphaFoldDB" id="A0A7W8G275"/>
<dbReference type="EMBL" id="JACHHP010000003">
    <property type="protein sequence ID" value="MBB5208400.1"/>
    <property type="molecule type" value="Genomic_DNA"/>
</dbReference>
<reference evidence="7 8" key="1">
    <citation type="submission" date="2020-08" db="EMBL/GenBank/DDBJ databases">
        <title>Genomic Encyclopedia of Type Strains, Phase IV (KMG-IV): sequencing the most valuable type-strain genomes for metagenomic binning, comparative biology and taxonomic classification.</title>
        <authorList>
            <person name="Goeker M."/>
        </authorList>
    </citation>
    <scope>NUCLEOTIDE SEQUENCE [LARGE SCALE GENOMIC DNA]</scope>
    <source>
        <strain evidence="7 8">DSM 24163</strain>
    </source>
</reference>
<keyword evidence="3" id="KW-0285">Flavoprotein</keyword>
<evidence type="ECO:0000313" key="8">
    <source>
        <dbReference type="Proteomes" id="UP000521199"/>
    </source>
</evidence>
<organism evidence="7 8">
    <name type="scientific">Chiayiivirga flava</name>
    <dbReference type="NCBI Taxonomy" id="659595"/>
    <lineage>
        <taxon>Bacteria</taxon>
        <taxon>Pseudomonadati</taxon>
        <taxon>Pseudomonadota</taxon>
        <taxon>Gammaproteobacteria</taxon>
        <taxon>Lysobacterales</taxon>
        <taxon>Lysobacteraceae</taxon>
        <taxon>Chiayiivirga</taxon>
    </lineage>
</organism>
<feature type="domain" description="Glucose-methanol-choline oxidoreductase C-terminal" evidence="6">
    <location>
        <begin position="349"/>
        <end position="472"/>
    </location>
</feature>
<dbReference type="PANTHER" id="PTHR42784:SF1">
    <property type="entry name" value="PYRANOSE 2-OXIDASE"/>
    <property type="match status" value="1"/>
</dbReference>
<evidence type="ECO:0000256" key="3">
    <source>
        <dbReference type="ARBA" id="ARBA00022630"/>
    </source>
</evidence>
<dbReference type="GO" id="GO:0016614">
    <property type="term" value="F:oxidoreductase activity, acting on CH-OH group of donors"/>
    <property type="evidence" value="ECO:0007669"/>
    <property type="project" value="InterPro"/>
</dbReference>
<comment type="cofactor">
    <cofactor evidence="1">
        <name>FAD</name>
        <dbReference type="ChEBI" id="CHEBI:57692"/>
    </cofactor>
</comment>
<comment type="similarity">
    <text evidence="2">Belongs to the GMC oxidoreductase family.</text>
</comment>
<dbReference type="InterPro" id="IPR007867">
    <property type="entry name" value="GMC_OxRtase_C"/>
</dbReference>
<evidence type="ECO:0000259" key="6">
    <source>
        <dbReference type="Pfam" id="PF05199"/>
    </source>
</evidence>
<keyword evidence="4" id="KW-0274">FAD</keyword>
<evidence type="ECO:0000256" key="5">
    <source>
        <dbReference type="ARBA" id="ARBA00023002"/>
    </source>
</evidence>